<dbReference type="PROSITE" id="PS50103">
    <property type="entry name" value="ZF_C3H1"/>
    <property type="match status" value="1"/>
</dbReference>
<evidence type="ECO:0000313" key="7">
    <source>
        <dbReference type="EMBL" id="KAJ7700891.1"/>
    </source>
</evidence>
<proteinExistence type="predicted"/>
<dbReference type="EMBL" id="JARKIE010000019">
    <property type="protein sequence ID" value="KAJ7700891.1"/>
    <property type="molecule type" value="Genomic_DNA"/>
</dbReference>
<dbReference type="SMART" id="SM00356">
    <property type="entry name" value="ZnF_C3H1"/>
    <property type="match status" value="1"/>
</dbReference>
<evidence type="ECO:0000256" key="2">
    <source>
        <dbReference type="ARBA" id="ARBA00022771"/>
    </source>
</evidence>
<evidence type="ECO:0000256" key="5">
    <source>
        <dbReference type="SAM" id="MobiDB-lite"/>
    </source>
</evidence>
<feature type="zinc finger region" description="C3H1-type" evidence="4">
    <location>
        <begin position="2"/>
        <end position="29"/>
    </location>
</feature>
<feature type="compositionally biased region" description="Polar residues" evidence="5">
    <location>
        <begin position="50"/>
        <end position="62"/>
    </location>
</feature>
<keyword evidence="2 4" id="KW-0863">Zinc-finger</keyword>
<evidence type="ECO:0000256" key="4">
    <source>
        <dbReference type="PROSITE-ProRule" id="PRU00723"/>
    </source>
</evidence>
<feature type="region of interest" description="Disordered" evidence="5">
    <location>
        <begin position="43"/>
        <end position="83"/>
    </location>
</feature>
<gene>
    <name evidence="7" type="ORF">B0H17DRAFT_215670</name>
</gene>
<keyword evidence="3 4" id="KW-0862">Zinc</keyword>
<sequence length="168" mass="18482">MFRNKKPCIFFQEGRCRYGTKCSFSHGVATTSAPSSALPYFNPEPARGSSPATNNHYSNWATSPPPSRARDYEASAMTGGGRPDAPGTLVEVLNSMRVSAGQAERTIFSKFCKRLFQWWTRKIWSWPSTRFEISCPPTGALNAARTMALTVDRCAGTRARTTDSAIST</sequence>
<keyword evidence="1 4" id="KW-0479">Metal-binding</keyword>
<accession>A0AAD7DWT1</accession>
<comment type="caution">
    <text evidence="7">The sequence shown here is derived from an EMBL/GenBank/DDBJ whole genome shotgun (WGS) entry which is preliminary data.</text>
</comment>
<evidence type="ECO:0000256" key="3">
    <source>
        <dbReference type="ARBA" id="ARBA00022833"/>
    </source>
</evidence>
<evidence type="ECO:0000256" key="1">
    <source>
        <dbReference type="ARBA" id="ARBA00022723"/>
    </source>
</evidence>
<name>A0AAD7DWT1_MYCRO</name>
<reference evidence="7" key="1">
    <citation type="submission" date="2023-03" db="EMBL/GenBank/DDBJ databases">
        <title>Massive genome expansion in bonnet fungi (Mycena s.s.) driven by repeated elements and novel gene families across ecological guilds.</title>
        <authorList>
            <consortium name="Lawrence Berkeley National Laboratory"/>
            <person name="Harder C.B."/>
            <person name="Miyauchi S."/>
            <person name="Viragh M."/>
            <person name="Kuo A."/>
            <person name="Thoen E."/>
            <person name="Andreopoulos B."/>
            <person name="Lu D."/>
            <person name="Skrede I."/>
            <person name="Drula E."/>
            <person name="Henrissat B."/>
            <person name="Morin E."/>
            <person name="Kohler A."/>
            <person name="Barry K."/>
            <person name="LaButti K."/>
            <person name="Morin E."/>
            <person name="Salamov A."/>
            <person name="Lipzen A."/>
            <person name="Mereny Z."/>
            <person name="Hegedus B."/>
            <person name="Baldrian P."/>
            <person name="Stursova M."/>
            <person name="Weitz H."/>
            <person name="Taylor A."/>
            <person name="Grigoriev I.V."/>
            <person name="Nagy L.G."/>
            <person name="Martin F."/>
            <person name="Kauserud H."/>
        </authorList>
    </citation>
    <scope>NUCLEOTIDE SEQUENCE</scope>
    <source>
        <strain evidence="7">CBHHK067</strain>
    </source>
</reference>
<dbReference type="Gene3D" id="2.30.30.1190">
    <property type="match status" value="1"/>
</dbReference>
<protein>
    <recommendedName>
        <fullName evidence="6">C3H1-type domain-containing protein</fullName>
    </recommendedName>
</protein>
<dbReference type="InterPro" id="IPR036855">
    <property type="entry name" value="Znf_CCCH_sf"/>
</dbReference>
<feature type="domain" description="C3H1-type" evidence="6">
    <location>
        <begin position="2"/>
        <end position="29"/>
    </location>
</feature>
<dbReference type="AlphaFoldDB" id="A0AAD7DWT1"/>
<dbReference type="InterPro" id="IPR000571">
    <property type="entry name" value="Znf_CCCH"/>
</dbReference>
<keyword evidence="8" id="KW-1185">Reference proteome</keyword>
<dbReference type="SUPFAM" id="SSF90229">
    <property type="entry name" value="CCCH zinc finger"/>
    <property type="match status" value="1"/>
</dbReference>
<organism evidence="7 8">
    <name type="scientific">Mycena rosella</name>
    <name type="common">Pink bonnet</name>
    <name type="synonym">Agaricus rosellus</name>
    <dbReference type="NCBI Taxonomy" id="1033263"/>
    <lineage>
        <taxon>Eukaryota</taxon>
        <taxon>Fungi</taxon>
        <taxon>Dikarya</taxon>
        <taxon>Basidiomycota</taxon>
        <taxon>Agaricomycotina</taxon>
        <taxon>Agaricomycetes</taxon>
        <taxon>Agaricomycetidae</taxon>
        <taxon>Agaricales</taxon>
        <taxon>Marasmiineae</taxon>
        <taxon>Mycenaceae</taxon>
        <taxon>Mycena</taxon>
    </lineage>
</organism>
<dbReference type="Pfam" id="PF00642">
    <property type="entry name" value="zf-CCCH"/>
    <property type="match status" value="1"/>
</dbReference>
<evidence type="ECO:0000313" key="8">
    <source>
        <dbReference type="Proteomes" id="UP001221757"/>
    </source>
</evidence>
<dbReference type="GO" id="GO:0008270">
    <property type="term" value="F:zinc ion binding"/>
    <property type="evidence" value="ECO:0007669"/>
    <property type="project" value="UniProtKB-KW"/>
</dbReference>
<evidence type="ECO:0000259" key="6">
    <source>
        <dbReference type="PROSITE" id="PS50103"/>
    </source>
</evidence>
<dbReference type="Proteomes" id="UP001221757">
    <property type="component" value="Unassembled WGS sequence"/>
</dbReference>